<protein>
    <submittedName>
        <fullName evidence="3">Uncharacterized protein</fullName>
    </submittedName>
</protein>
<dbReference type="STRING" id="741276.A0A2S5BFQ3"/>
<keyword evidence="4" id="KW-1185">Reference proteome</keyword>
<evidence type="ECO:0000256" key="1">
    <source>
        <dbReference type="ARBA" id="ARBA00023125"/>
    </source>
</evidence>
<gene>
    <name evidence="3" type="ORF">BMF94_1219</name>
</gene>
<dbReference type="AlphaFoldDB" id="A0A2S5BFQ3"/>
<dbReference type="PROSITE" id="PS50935">
    <property type="entry name" value="SSB"/>
    <property type="match status" value="1"/>
</dbReference>
<sequence length="142" mass="15869">MFAALRTAARPSVRAFSTSRVAQRDIAKMTLVGRLGAMEVKEGKNGRQYLKYAIATTDRRPLAREGETPEEPTTSWHTVFANGDAVERLQNVQIGSLVFVEAAFQVRSQRDEDSGNYSTQILATHERMSVISKPKVREEAQQ</sequence>
<dbReference type="Gene3D" id="2.40.50.140">
    <property type="entry name" value="Nucleic acid-binding proteins"/>
    <property type="match status" value="1"/>
</dbReference>
<name>A0A2S5BFQ3_9BASI</name>
<dbReference type="Proteomes" id="UP000237144">
    <property type="component" value="Unassembled WGS sequence"/>
</dbReference>
<proteinExistence type="predicted"/>
<dbReference type="InterPro" id="IPR000424">
    <property type="entry name" value="Primosome_PriB/ssb"/>
</dbReference>
<accession>A0A2S5BFQ3</accession>
<dbReference type="OrthoDB" id="1078367at2759"/>
<dbReference type="Pfam" id="PF00436">
    <property type="entry name" value="SSB"/>
    <property type="match status" value="1"/>
</dbReference>
<dbReference type="CDD" id="cd04496">
    <property type="entry name" value="SSB_OBF"/>
    <property type="match status" value="1"/>
</dbReference>
<dbReference type="EMBL" id="PJQD01000013">
    <property type="protein sequence ID" value="POY75597.1"/>
    <property type="molecule type" value="Genomic_DNA"/>
</dbReference>
<keyword evidence="1 2" id="KW-0238">DNA-binding</keyword>
<dbReference type="SUPFAM" id="SSF50249">
    <property type="entry name" value="Nucleic acid-binding proteins"/>
    <property type="match status" value="1"/>
</dbReference>
<evidence type="ECO:0000313" key="4">
    <source>
        <dbReference type="Proteomes" id="UP000237144"/>
    </source>
</evidence>
<comment type="caution">
    <text evidence="3">The sequence shown here is derived from an EMBL/GenBank/DDBJ whole genome shotgun (WGS) entry which is preliminary data.</text>
</comment>
<dbReference type="InterPro" id="IPR012340">
    <property type="entry name" value="NA-bd_OB-fold"/>
</dbReference>
<evidence type="ECO:0000256" key="2">
    <source>
        <dbReference type="PROSITE-ProRule" id="PRU00252"/>
    </source>
</evidence>
<evidence type="ECO:0000313" key="3">
    <source>
        <dbReference type="EMBL" id="POY75597.1"/>
    </source>
</evidence>
<organism evidence="3 4">
    <name type="scientific">Rhodotorula taiwanensis</name>
    <dbReference type="NCBI Taxonomy" id="741276"/>
    <lineage>
        <taxon>Eukaryota</taxon>
        <taxon>Fungi</taxon>
        <taxon>Dikarya</taxon>
        <taxon>Basidiomycota</taxon>
        <taxon>Pucciniomycotina</taxon>
        <taxon>Microbotryomycetes</taxon>
        <taxon>Sporidiobolales</taxon>
        <taxon>Sporidiobolaceae</taxon>
        <taxon>Rhodotorula</taxon>
    </lineage>
</organism>
<reference evidence="3 4" key="1">
    <citation type="journal article" date="2018" name="Front. Microbiol.">
        <title>Prospects for Fungal Bioremediation of Acidic Radioactive Waste Sites: Characterization and Genome Sequence of Rhodotorula taiwanensis MD1149.</title>
        <authorList>
            <person name="Tkavc R."/>
            <person name="Matrosova V.Y."/>
            <person name="Grichenko O.E."/>
            <person name="Gostincar C."/>
            <person name="Volpe R.P."/>
            <person name="Klimenkova P."/>
            <person name="Gaidamakova E.K."/>
            <person name="Zhou C.E."/>
            <person name="Stewart B.J."/>
            <person name="Lyman M.G."/>
            <person name="Malfatti S.A."/>
            <person name="Rubinfeld B."/>
            <person name="Courtot M."/>
            <person name="Singh J."/>
            <person name="Dalgard C.L."/>
            <person name="Hamilton T."/>
            <person name="Frey K.G."/>
            <person name="Gunde-Cimerman N."/>
            <person name="Dugan L."/>
            <person name="Daly M.J."/>
        </authorList>
    </citation>
    <scope>NUCLEOTIDE SEQUENCE [LARGE SCALE GENOMIC DNA]</scope>
    <source>
        <strain evidence="3 4">MD1149</strain>
    </source>
</reference>
<dbReference type="GO" id="GO:0003697">
    <property type="term" value="F:single-stranded DNA binding"/>
    <property type="evidence" value="ECO:0007669"/>
    <property type="project" value="InterPro"/>
</dbReference>